<dbReference type="GO" id="GO:0048188">
    <property type="term" value="C:Set1C/COMPASS complex"/>
    <property type="evidence" value="ECO:0007669"/>
    <property type="project" value="InterPro"/>
</dbReference>
<feature type="compositionally biased region" description="Basic and acidic residues" evidence="8">
    <location>
        <begin position="187"/>
        <end position="197"/>
    </location>
</feature>
<feature type="compositionally biased region" description="Acidic residues" evidence="8">
    <location>
        <begin position="1"/>
        <end position="10"/>
    </location>
</feature>
<name>A0A2T3B5D9_AMORE</name>
<dbReference type="EMBL" id="KZ679009">
    <property type="protein sequence ID" value="PSS21975.1"/>
    <property type="molecule type" value="Genomic_DNA"/>
</dbReference>
<dbReference type="Proteomes" id="UP000241818">
    <property type="component" value="Unassembled WGS sequence"/>
</dbReference>
<evidence type="ECO:0000256" key="5">
    <source>
        <dbReference type="ARBA" id="ARBA00023242"/>
    </source>
</evidence>
<gene>
    <name evidence="10" type="ORF">M430DRAFT_34018</name>
</gene>
<dbReference type="Pfam" id="PF00628">
    <property type="entry name" value="PHD"/>
    <property type="match status" value="1"/>
</dbReference>
<dbReference type="PANTHER" id="PTHR46174:SF1">
    <property type="entry name" value="CXXC-TYPE ZINC FINGER PROTEIN 1"/>
    <property type="match status" value="1"/>
</dbReference>
<dbReference type="InterPro" id="IPR019787">
    <property type="entry name" value="Znf_PHD-finger"/>
</dbReference>
<dbReference type="InterPro" id="IPR011011">
    <property type="entry name" value="Znf_FYVE_PHD"/>
</dbReference>
<dbReference type="Gene3D" id="3.30.40.10">
    <property type="entry name" value="Zinc/RING finger domain, C3HC4 (zinc finger)"/>
    <property type="match status" value="1"/>
</dbReference>
<feature type="compositionally biased region" description="Low complexity" evidence="8">
    <location>
        <begin position="27"/>
        <end position="43"/>
    </location>
</feature>
<feature type="region of interest" description="Disordered" evidence="8">
    <location>
        <begin position="1"/>
        <end position="62"/>
    </location>
</feature>
<evidence type="ECO:0000256" key="2">
    <source>
        <dbReference type="ARBA" id="ARBA00022723"/>
    </source>
</evidence>
<feature type="compositionally biased region" description="Polar residues" evidence="8">
    <location>
        <begin position="174"/>
        <end position="184"/>
    </location>
</feature>
<dbReference type="GO" id="GO:0008270">
    <property type="term" value="F:zinc ion binding"/>
    <property type="evidence" value="ECO:0007669"/>
    <property type="project" value="UniProtKB-KW"/>
</dbReference>
<dbReference type="InterPro" id="IPR037869">
    <property type="entry name" value="Spp1/CFP1"/>
</dbReference>
<evidence type="ECO:0000313" key="11">
    <source>
        <dbReference type="Proteomes" id="UP000241818"/>
    </source>
</evidence>
<dbReference type="GO" id="GO:0045893">
    <property type="term" value="P:positive regulation of DNA-templated transcription"/>
    <property type="evidence" value="ECO:0007669"/>
    <property type="project" value="TreeGrafter"/>
</dbReference>
<feature type="domain" description="PHD-type" evidence="9">
    <location>
        <begin position="287"/>
        <end position="339"/>
    </location>
</feature>
<evidence type="ECO:0000313" key="10">
    <source>
        <dbReference type="EMBL" id="PSS21975.1"/>
    </source>
</evidence>
<feature type="compositionally biased region" description="Pro residues" evidence="8">
    <location>
        <begin position="224"/>
        <end position="238"/>
    </location>
</feature>
<dbReference type="InterPro" id="IPR013083">
    <property type="entry name" value="Znf_RING/FYVE/PHD"/>
</dbReference>
<dbReference type="InterPro" id="IPR001965">
    <property type="entry name" value="Znf_PHD"/>
</dbReference>
<evidence type="ECO:0000256" key="3">
    <source>
        <dbReference type="ARBA" id="ARBA00022771"/>
    </source>
</evidence>
<reference evidence="10 11" key="1">
    <citation type="journal article" date="2018" name="New Phytol.">
        <title>Comparative genomics and transcriptomics depict ericoid mycorrhizal fungi as versatile saprotrophs and plant mutualists.</title>
        <authorList>
            <person name="Martino E."/>
            <person name="Morin E."/>
            <person name="Grelet G.A."/>
            <person name="Kuo A."/>
            <person name="Kohler A."/>
            <person name="Daghino S."/>
            <person name="Barry K.W."/>
            <person name="Cichocki N."/>
            <person name="Clum A."/>
            <person name="Dockter R.B."/>
            <person name="Hainaut M."/>
            <person name="Kuo R.C."/>
            <person name="LaButti K."/>
            <person name="Lindahl B.D."/>
            <person name="Lindquist E.A."/>
            <person name="Lipzen A."/>
            <person name="Khouja H.R."/>
            <person name="Magnuson J."/>
            <person name="Murat C."/>
            <person name="Ohm R.A."/>
            <person name="Singer S.W."/>
            <person name="Spatafora J.W."/>
            <person name="Wang M."/>
            <person name="Veneault-Fourrey C."/>
            <person name="Henrissat B."/>
            <person name="Grigoriev I.V."/>
            <person name="Martin F.M."/>
            <person name="Perotto S."/>
        </authorList>
    </citation>
    <scope>NUCLEOTIDE SEQUENCE [LARGE SCALE GENOMIC DNA]</scope>
    <source>
        <strain evidence="10 11">ATCC 22711</strain>
    </source>
</reference>
<comment type="subcellular location">
    <subcellularLocation>
        <location evidence="1">Nucleus</location>
    </subcellularLocation>
</comment>
<dbReference type="OrthoDB" id="436852at2759"/>
<dbReference type="GeneID" id="36574550"/>
<feature type="region of interest" description="Disordered" evidence="8">
    <location>
        <begin position="135"/>
        <end position="284"/>
    </location>
</feature>
<dbReference type="PROSITE" id="PS01359">
    <property type="entry name" value="ZF_PHD_1"/>
    <property type="match status" value="1"/>
</dbReference>
<keyword evidence="4" id="KW-0862">Zinc</keyword>
<dbReference type="InParanoid" id="A0A2T3B5D9"/>
<dbReference type="AlphaFoldDB" id="A0A2T3B5D9"/>
<feature type="compositionally biased region" description="Low complexity" evidence="8">
    <location>
        <begin position="258"/>
        <end position="273"/>
    </location>
</feature>
<evidence type="ECO:0000256" key="4">
    <source>
        <dbReference type="ARBA" id="ARBA00022833"/>
    </source>
</evidence>
<keyword evidence="3 6" id="KW-0863">Zinc-finger</keyword>
<keyword evidence="7" id="KW-0175">Coiled coil</keyword>
<dbReference type="SUPFAM" id="SSF57903">
    <property type="entry name" value="FYVE/PHD zinc finger"/>
    <property type="match status" value="1"/>
</dbReference>
<evidence type="ECO:0000256" key="7">
    <source>
        <dbReference type="SAM" id="Coils"/>
    </source>
</evidence>
<feature type="compositionally biased region" description="Low complexity" evidence="8">
    <location>
        <begin position="148"/>
        <end position="163"/>
    </location>
</feature>
<evidence type="ECO:0000256" key="1">
    <source>
        <dbReference type="ARBA" id="ARBA00004123"/>
    </source>
</evidence>
<dbReference type="RefSeq" id="XP_024722130.1">
    <property type="nucleotide sequence ID" value="XM_024866469.1"/>
</dbReference>
<evidence type="ECO:0000256" key="8">
    <source>
        <dbReference type="SAM" id="MobiDB-lite"/>
    </source>
</evidence>
<dbReference type="SMART" id="SM00249">
    <property type="entry name" value="PHD"/>
    <property type="match status" value="1"/>
</dbReference>
<feature type="coiled-coil region" evidence="7">
    <location>
        <begin position="459"/>
        <end position="493"/>
    </location>
</feature>
<keyword evidence="11" id="KW-1185">Reference proteome</keyword>
<organism evidence="10 11">
    <name type="scientific">Amorphotheca resinae ATCC 22711</name>
    <dbReference type="NCBI Taxonomy" id="857342"/>
    <lineage>
        <taxon>Eukaryota</taxon>
        <taxon>Fungi</taxon>
        <taxon>Dikarya</taxon>
        <taxon>Ascomycota</taxon>
        <taxon>Pezizomycotina</taxon>
        <taxon>Leotiomycetes</taxon>
        <taxon>Helotiales</taxon>
        <taxon>Amorphothecaceae</taxon>
        <taxon>Amorphotheca</taxon>
    </lineage>
</organism>
<proteinExistence type="predicted"/>
<evidence type="ECO:0000259" key="9">
    <source>
        <dbReference type="PROSITE" id="PS50016"/>
    </source>
</evidence>
<keyword evidence="5" id="KW-0539">Nucleus</keyword>
<evidence type="ECO:0000256" key="6">
    <source>
        <dbReference type="PROSITE-ProRule" id="PRU00146"/>
    </source>
</evidence>
<dbReference type="InterPro" id="IPR019786">
    <property type="entry name" value="Zinc_finger_PHD-type_CS"/>
</dbReference>
<dbReference type="PANTHER" id="PTHR46174">
    <property type="entry name" value="CXXC-TYPE ZINC FINGER PROTEIN 1"/>
    <property type="match status" value="1"/>
</dbReference>
<keyword evidence="2" id="KW-0479">Metal-binding</keyword>
<dbReference type="STRING" id="857342.A0A2T3B5D9"/>
<protein>
    <recommendedName>
        <fullName evidence="9">PHD-type domain-containing protein</fullName>
    </recommendedName>
</protein>
<dbReference type="PROSITE" id="PS50016">
    <property type="entry name" value="ZF_PHD_2"/>
    <property type="match status" value="1"/>
</dbReference>
<sequence length="639" mass="70090">MASPDDDPPTEAEVSGMANLQIENAETDGAPSATTSTPAATGDNPTTQLPIPGATPDLAPQPQDFSVVISNNAPGFKYKYPEAKPTPPGVDDAEWNKIFTAADSRFYNKAHKNANASKVKRGTGETRALALQMLQEKREKAAASAKDTGASTGPATKTKAPAARKSQPAKKEASTSSREMSPTTMDMAERIKTEGRARKAPSVAASSDRGTPAPSTAPKMGSAPPAPPKPQKPGPKKGPGPMKKKQDKKALSKGLLAPDTPSSSRQTSQTPGPKNGASSGDESNDGGEYCICRGPDDHRMMVYCEGGCEDWYHCSCIGIDEADAKELLDRFICPKCKIPGELFTTYKPMCRYFNVGTFLNQPACRKAARVTMDPPNMYCSDEHQNAFWVFVAARARQSNEPSKGGALNRAEIYTLLKQCKNVAEFQALGGKPRLPRKEGDDPDRPLGLDYLTPEEEKEIEEIKQKKLVIQHKIEGYQKQLKLLKMVIERAKIAAQHLKPEVKSICGYDNRLSFNEFQFEKWSKTVEGRTALETGVLGPRTAETKDINAAIPYPGQVIPEPPDVPDILNNICLRPENPKCQHNKLCSWKEVHNTDFAYNMKLLRDKLDKLTIQEMEIIDDAETREATKDYYSDNVTIQLF</sequence>
<accession>A0A2T3B5D9</accession>